<protein>
    <submittedName>
        <fullName evidence="5">Phospholipid-binding protein</fullName>
    </submittedName>
</protein>
<dbReference type="GO" id="GO:0005886">
    <property type="term" value="C:plasma membrane"/>
    <property type="evidence" value="ECO:0007669"/>
    <property type="project" value="TreeGrafter"/>
</dbReference>
<dbReference type="SMART" id="SM00327">
    <property type="entry name" value="VWA"/>
    <property type="match status" value="1"/>
</dbReference>
<name>A0A151ZB49_TIELA</name>
<evidence type="ECO:0000256" key="2">
    <source>
        <dbReference type="ARBA" id="ARBA00022737"/>
    </source>
</evidence>
<dbReference type="InterPro" id="IPR045052">
    <property type="entry name" value="Copine"/>
</dbReference>
<evidence type="ECO:0000313" key="6">
    <source>
        <dbReference type="Proteomes" id="UP000076078"/>
    </source>
</evidence>
<dbReference type="SUPFAM" id="SSF53300">
    <property type="entry name" value="vWA-like"/>
    <property type="match status" value="1"/>
</dbReference>
<proteinExistence type="inferred from homology"/>
<dbReference type="Proteomes" id="UP000076078">
    <property type="component" value="Unassembled WGS sequence"/>
</dbReference>
<dbReference type="InterPro" id="IPR010734">
    <property type="entry name" value="Copine_C"/>
</dbReference>
<dbReference type="Gene3D" id="2.60.40.150">
    <property type="entry name" value="C2 domain"/>
    <property type="match status" value="2"/>
</dbReference>
<dbReference type="OMA" id="EMAAQCV"/>
<dbReference type="InterPro" id="IPR000008">
    <property type="entry name" value="C2_dom"/>
</dbReference>
<sequence length="561" mass="62295">MATLKQPTSKIELRFSCTKLRDMDVLSKSDPMIIVHAENLINKGWDKIGRTERQKNTLSPTFQTPIKVDYYFEQIQKLRITVLDVDNDHNLDDSKGQEEIGIANVTLGNILSKAGQTAEVQILDKHQKPAGMVRVSAEQLMVTNQHFKMRLGGEGLDKKDLFGKSDPYFKMFRKTNNAAGFALVYTSEVHKQTLDPVFNECVFKLEDICGGDMTAPIRFEFYDWDSVGKHDFIGAFQTNTNDLLVKGMFYKLVNEKKQQKDPKNYKGSGKIKVFESELVREYNFLEYIAGGCEISLIVGIDCTGSNGEVTSPTSLHYQHPTNPNQYAKAIVSIGNVLAPYDFDGFYPVYGFGGVYPGSSQVSHCFPFAGPQQVFARGVEGILDAYYRNIGGITLSGPTYFAPLIREAASQASVPQNQVVQKYTILLIITDGEILDMENTIDAIVEASGLPLSIVIIGVGNASFTAMKELDADNGLLKSSKGQYAERDIVQFVPFQSLPNFEALASETLREIPGQFMAFMNKYKFKPNPPRVYQPPPVQTVQPVPSTTTPTVPPTTTTPTTQ</sequence>
<dbReference type="SMART" id="SM00239">
    <property type="entry name" value="C2"/>
    <property type="match status" value="2"/>
</dbReference>
<dbReference type="CDD" id="cd04047">
    <property type="entry name" value="C2B_Copine"/>
    <property type="match status" value="1"/>
</dbReference>
<keyword evidence="2" id="KW-0677">Repeat</keyword>
<dbReference type="PANTHER" id="PTHR10857">
    <property type="entry name" value="COPINE"/>
    <property type="match status" value="1"/>
</dbReference>
<gene>
    <name evidence="5" type="ORF">DLAC_08073</name>
</gene>
<dbReference type="SUPFAM" id="SSF49562">
    <property type="entry name" value="C2 domain (Calcium/lipid-binding domain, CaLB)"/>
    <property type="match status" value="2"/>
</dbReference>
<feature type="region of interest" description="Disordered" evidence="3">
    <location>
        <begin position="529"/>
        <end position="561"/>
    </location>
</feature>
<evidence type="ECO:0000313" key="5">
    <source>
        <dbReference type="EMBL" id="KYQ91161.1"/>
    </source>
</evidence>
<dbReference type="FunCoup" id="A0A151ZB49">
    <property type="interactions" value="42"/>
</dbReference>
<reference evidence="5 6" key="1">
    <citation type="submission" date="2015-12" db="EMBL/GenBank/DDBJ databases">
        <title>Dictyostelia acquired genes for synthesis and detection of signals that induce cell-type specialization by lateral gene transfer from prokaryotes.</title>
        <authorList>
            <person name="Gloeckner G."/>
            <person name="Schaap P."/>
        </authorList>
    </citation>
    <scope>NUCLEOTIDE SEQUENCE [LARGE SCALE GENOMIC DNA]</scope>
    <source>
        <strain evidence="5 6">TK</strain>
    </source>
</reference>
<dbReference type="InterPro" id="IPR002035">
    <property type="entry name" value="VWF_A"/>
</dbReference>
<dbReference type="GO" id="GO:0005544">
    <property type="term" value="F:calcium-dependent phospholipid binding"/>
    <property type="evidence" value="ECO:0007669"/>
    <property type="project" value="InterPro"/>
</dbReference>
<keyword evidence="6" id="KW-1185">Reference proteome</keyword>
<dbReference type="PANTHER" id="PTHR10857:SF106">
    <property type="entry name" value="C2 DOMAIN-CONTAINING PROTEIN"/>
    <property type="match status" value="1"/>
</dbReference>
<feature type="domain" description="C2" evidence="4">
    <location>
        <begin position="1"/>
        <end position="120"/>
    </location>
</feature>
<dbReference type="PROSITE" id="PS50004">
    <property type="entry name" value="C2"/>
    <property type="match status" value="2"/>
</dbReference>
<dbReference type="CDD" id="cd04048">
    <property type="entry name" value="C2A_Copine"/>
    <property type="match status" value="1"/>
</dbReference>
<dbReference type="InterPro" id="IPR035892">
    <property type="entry name" value="C2_domain_sf"/>
</dbReference>
<feature type="compositionally biased region" description="Low complexity" evidence="3">
    <location>
        <begin position="538"/>
        <end position="561"/>
    </location>
</feature>
<evidence type="ECO:0000256" key="3">
    <source>
        <dbReference type="SAM" id="MobiDB-lite"/>
    </source>
</evidence>
<dbReference type="EMBL" id="LODT01000035">
    <property type="protein sequence ID" value="KYQ91161.1"/>
    <property type="molecule type" value="Genomic_DNA"/>
</dbReference>
<comment type="similarity">
    <text evidence="1">Belongs to the copine family.</text>
</comment>
<dbReference type="OrthoDB" id="5855668at2759"/>
<dbReference type="AlphaFoldDB" id="A0A151ZB49"/>
<dbReference type="GO" id="GO:0071277">
    <property type="term" value="P:cellular response to calcium ion"/>
    <property type="evidence" value="ECO:0007669"/>
    <property type="project" value="TreeGrafter"/>
</dbReference>
<dbReference type="InParanoid" id="A0A151ZB49"/>
<comment type="caution">
    <text evidence="5">The sequence shown here is derived from an EMBL/GenBank/DDBJ whole genome shotgun (WGS) entry which is preliminary data.</text>
</comment>
<dbReference type="GO" id="GO:0005829">
    <property type="term" value="C:cytosol"/>
    <property type="evidence" value="ECO:0007669"/>
    <property type="project" value="UniProtKB-ARBA"/>
</dbReference>
<dbReference type="Pfam" id="PF07002">
    <property type="entry name" value="Copine"/>
    <property type="match status" value="1"/>
</dbReference>
<dbReference type="InterPro" id="IPR037768">
    <property type="entry name" value="C2B_Copine"/>
</dbReference>
<organism evidence="5 6">
    <name type="scientific">Tieghemostelium lacteum</name>
    <name type="common">Slime mold</name>
    <name type="synonym">Dictyostelium lacteum</name>
    <dbReference type="NCBI Taxonomy" id="361077"/>
    <lineage>
        <taxon>Eukaryota</taxon>
        <taxon>Amoebozoa</taxon>
        <taxon>Evosea</taxon>
        <taxon>Eumycetozoa</taxon>
        <taxon>Dictyostelia</taxon>
        <taxon>Dictyosteliales</taxon>
        <taxon>Raperosteliaceae</taxon>
        <taxon>Tieghemostelium</taxon>
    </lineage>
</organism>
<feature type="domain" description="C2" evidence="4">
    <location>
        <begin position="129"/>
        <end position="253"/>
    </location>
</feature>
<accession>A0A151ZB49</accession>
<evidence type="ECO:0000256" key="1">
    <source>
        <dbReference type="ARBA" id="ARBA00009048"/>
    </source>
</evidence>
<dbReference type="InterPro" id="IPR036465">
    <property type="entry name" value="vWFA_dom_sf"/>
</dbReference>
<evidence type="ECO:0000259" key="4">
    <source>
        <dbReference type="PROSITE" id="PS50004"/>
    </source>
</evidence>
<dbReference type="Pfam" id="PF00168">
    <property type="entry name" value="C2"/>
    <property type="match status" value="2"/>
</dbReference>